<name>A0A949NHH9_9FIRM</name>
<reference evidence="1" key="1">
    <citation type="submission" date="2021-06" db="EMBL/GenBank/DDBJ databases">
        <title>Description of novel taxa of the family Lachnospiraceae.</title>
        <authorList>
            <person name="Chaplin A.V."/>
            <person name="Sokolova S.R."/>
            <person name="Pikina A.P."/>
            <person name="Korzhanova M."/>
            <person name="Belova V."/>
            <person name="Korostin D."/>
            <person name="Efimov B.A."/>
        </authorList>
    </citation>
    <scope>NUCLEOTIDE SEQUENCE</scope>
    <source>
        <strain evidence="1">ASD5720</strain>
    </source>
</reference>
<comment type="caution">
    <text evidence="1">The sequence shown here is derived from an EMBL/GenBank/DDBJ whole genome shotgun (WGS) entry which is preliminary data.</text>
</comment>
<protein>
    <recommendedName>
        <fullName evidence="3">Mannose-6-phosphate isomerase</fullName>
    </recommendedName>
</protein>
<dbReference type="EMBL" id="JAHQCW010000007">
    <property type="protein sequence ID" value="MBU9736200.1"/>
    <property type="molecule type" value="Genomic_DNA"/>
</dbReference>
<dbReference type="Proteomes" id="UP000712157">
    <property type="component" value="Unassembled WGS sequence"/>
</dbReference>
<dbReference type="InterPro" id="IPR011051">
    <property type="entry name" value="RmlC_Cupin_sf"/>
</dbReference>
<organism evidence="1 2">
    <name type="scientific">Diplocloster agilis</name>
    <dbReference type="NCBI Taxonomy" id="2850323"/>
    <lineage>
        <taxon>Bacteria</taxon>
        <taxon>Bacillati</taxon>
        <taxon>Bacillota</taxon>
        <taxon>Clostridia</taxon>
        <taxon>Lachnospirales</taxon>
        <taxon>Lachnospiraceae</taxon>
        <taxon>Diplocloster</taxon>
    </lineage>
</organism>
<dbReference type="Gene3D" id="2.60.120.10">
    <property type="entry name" value="Jelly Rolls"/>
    <property type="match status" value="1"/>
</dbReference>
<evidence type="ECO:0008006" key="3">
    <source>
        <dbReference type="Google" id="ProtNLM"/>
    </source>
</evidence>
<dbReference type="RefSeq" id="WP_238721117.1">
    <property type="nucleotide sequence ID" value="NZ_JAHQCW010000007.1"/>
</dbReference>
<keyword evidence="2" id="KW-1185">Reference proteome</keyword>
<accession>A0A949NHH9</accession>
<evidence type="ECO:0000313" key="2">
    <source>
        <dbReference type="Proteomes" id="UP000712157"/>
    </source>
</evidence>
<dbReference type="AlphaFoldDB" id="A0A949NHH9"/>
<dbReference type="InterPro" id="IPR014710">
    <property type="entry name" value="RmlC-like_jellyroll"/>
</dbReference>
<dbReference type="SUPFAM" id="SSF51182">
    <property type="entry name" value="RmlC-like cupins"/>
    <property type="match status" value="1"/>
</dbReference>
<sequence length="616" mass="71998">MPLYEYAHNAKNSIQVSEQTAASVVSGGREVARSILDQIREKYASTKSTVLVAMEGWYGVEWAPLLNEVSALGKSMKIGIETVPAAGLFQPIDLIMRYKQPYLTEDPSFGIVCEDGVIEDLMDEEKCAVLRESLSERRKQQTAKCSAILVFGYGSGSRKLDDLYDLYYYFDYTRQPLLWKMWDGKLIPFGFKSSNPDYNWKEYYYIDHYLLLRQKDYALQRMDYYVECVNPKHPKCMPRQSYDEIIRTLVRYPVKEVKIFQPGNWGAYRYKDLWDVPGLGCNAWNETAGPELSILVDIGNEEMIQMPVMNLMQYPEEFVGRYIHETYPGVLPFDVWLNDGYFDTPQPAERTSMPLHLHPSTDYVRRNFKEPLGRYETYYVAEAYQDANTWLGYREDADLEEWEKLCRESENQIPIENWRDYVIRWDSSEGDLYLIPPGTVHGHGGNQLILEMDTCTSNAGTEYSFFLYDFARKSWEDSTQDMTGRPLKMHTEHGFRMDRCRREKWVKDHLLAKPRVREWNRDYSTDQYDTVPEMPFHIERIHFEKRGENSTGGKYMQILTLTAGERVVLRSKENPQYQSQIEKWQSVIVPACFGDYELINEGAGSCTVVQLRWKKG</sequence>
<proteinExistence type="predicted"/>
<evidence type="ECO:0000313" key="1">
    <source>
        <dbReference type="EMBL" id="MBU9736200.1"/>
    </source>
</evidence>
<gene>
    <name evidence="1" type="ORF">KTH89_06590</name>
</gene>